<keyword evidence="4" id="KW-1015">Disulfide bond</keyword>
<name>A0ABX4H4Y7_9BACT</name>
<evidence type="ECO:0000256" key="5">
    <source>
        <dbReference type="ARBA" id="ARBA00023284"/>
    </source>
</evidence>
<dbReference type="RefSeq" id="WP_084232147.1">
    <property type="nucleotide sequence ID" value="NZ_CP166874.1"/>
</dbReference>
<evidence type="ECO:0000256" key="6">
    <source>
        <dbReference type="PIRNR" id="PIRNR000077"/>
    </source>
</evidence>
<comment type="caution">
    <text evidence="8">The sequence shown here is derived from an EMBL/GenBank/DDBJ whole genome shotgun (WGS) entry which is preliminary data.</text>
</comment>
<dbReference type="InterPro" id="IPR036249">
    <property type="entry name" value="Thioredoxin-like_sf"/>
</dbReference>
<dbReference type="PROSITE" id="PS00194">
    <property type="entry name" value="THIOREDOXIN_1"/>
    <property type="match status" value="1"/>
</dbReference>
<dbReference type="PANTHER" id="PTHR45663:SF11">
    <property type="entry name" value="GEO12009P1"/>
    <property type="match status" value="1"/>
</dbReference>
<evidence type="ECO:0000313" key="8">
    <source>
        <dbReference type="EMBL" id="PAF54954.1"/>
    </source>
</evidence>
<sequence length="102" mass="11519">MVFDVTKKDIKDLDKGLKVVNFHATWCGPCKMLKPVLRALGEEYGDKVTVYHVDVDQDREYAIEMGIQGTPTSFIYKDGTIIKTIVGYTGKDTFKSILDQNL</sequence>
<gene>
    <name evidence="8" type="ORF">CJF60_04435</name>
</gene>
<keyword evidence="3" id="KW-0249">Electron transport</keyword>
<evidence type="ECO:0000313" key="9">
    <source>
        <dbReference type="Proteomes" id="UP000217033"/>
    </source>
</evidence>
<dbReference type="Proteomes" id="UP000217033">
    <property type="component" value="Unassembled WGS sequence"/>
</dbReference>
<dbReference type="PROSITE" id="PS51352">
    <property type="entry name" value="THIOREDOXIN_2"/>
    <property type="match status" value="1"/>
</dbReference>
<evidence type="ECO:0000256" key="3">
    <source>
        <dbReference type="ARBA" id="ARBA00022982"/>
    </source>
</evidence>
<accession>A0ABX4H4Y7</accession>
<feature type="domain" description="Thioredoxin" evidence="7">
    <location>
        <begin position="1"/>
        <end position="102"/>
    </location>
</feature>
<dbReference type="PANTHER" id="PTHR45663">
    <property type="entry name" value="GEO12009P1"/>
    <property type="match status" value="1"/>
</dbReference>
<keyword evidence="2" id="KW-0813">Transport</keyword>
<dbReference type="InterPro" id="IPR005746">
    <property type="entry name" value="Thioredoxin"/>
</dbReference>
<dbReference type="PRINTS" id="PR00421">
    <property type="entry name" value="THIOREDOXIN"/>
</dbReference>
<dbReference type="InterPro" id="IPR017937">
    <property type="entry name" value="Thioredoxin_CS"/>
</dbReference>
<evidence type="ECO:0000256" key="1">
    <source>
        <dbReference type="ARBA" id="ARBA00008987"/>
    </source>
</evidence>
<organism evidence="8 9">
    <name type="scientific">Mycoplasmopsis agassizii</name>
    <dbReference type="NCBI Taxonomy" id="33922"/>
    <lineage>
        <taxon>Bacteria</taxon>
        <taxon>Bacillati</taxon>
        <taxon>Mycoplasmatota</taxon>
        <taxon>Mycoplasmoidales</taxon>
        <taxon>Metamycoplasmataceae</taxon>
        <taxon>Mycoplasmopsis</taxon>
    </lineage>
</organism>
<reference evidence="8" key="1">
    <citation type="submission" date="2017-08" db="EMBL/GenBank/DDBJ databases">
        <authorList>
            <person name="Alvarez-Ponce D."/>
            <person name="Weitzman C.L."/>
            <person name="Tillett R.L."/>
            <person name="Sandmeier F.C."/>
            <person name="Tracy C.R."/>
        </authorList>
    </citation>
    <scope>NUCLEOTIDE SEQUENCE [LARGE SCALE GENOMIC DNA]</scope>
    <source>
        <strain evidence="8">PS6</strain>
    </source>
</reference>
<evidence type="ECO:0000259" key="7">
    <source>
        <dbReference type="PROSITE" id="PS51352"/>
    </source>
</evidence>
<dbReference type="EMBL" id="NQMN01000002">
    <property type="protein sequence ID" value="PAF54954.1"/>
    <property type="molecule type" value="Genomic_DNA"/>
</dbReference>
<protein>
    <recommendedName>
        <fullName evidence="6">Thioredoxin</fullName>
    </recommendedName>
</protein>
<keyword evidence="9" id="KW-1185">Reference proteome</keyword>
<dbReference type="Pfam" id="PF00085">
    <property type="entry name" value="Thioredoxin"/>
    <property type="match status" value="1"/>
</dbReference>
<keyword evidence="5" id="KW-0676">Redox-active center</keyword>
<dbReference type="CDD" id="cd02947">
    <property type="entry name" value="TRX_family"/>
    <property type="match status" value="1"/>
</dbReference>
<evidence type="ECO:0000256" key="2">
    <source>
        <dbReference type="ARBA" id="ARBA00022448"/>
    </source>
</evidence>
<dbReference type="SUPFAM" id="SSF52833">
    <property type="entry name" value="Thioredoxin-like"/>
    <property type="match status" value="1"/>
</dbReference>
<comment type="similarity">
    <text evidence="1 6">Belongs to the thioredoxin family.</text>
</comment>
<dbReference type="Gene3D" id="3.40.30.10">
    <property type="entry name" value="Glutaredoxin"/>
    <property type="match status" value="1"/>
</dbReference>
<dbReference type="PIRSF" id="PIRSF000077">
    <property type="entry name" value="Thioredoxin"/>
    <property type="match status" value="1"/>
</dbReference>
<dbReference type="InterPro" id="IPR013766">
    <property type="entry name" value="Thioredoxin_domain"/>
</dbReference>
<evidence type="ECO:0000256" key="4">
    <source>
        <dbReference type="ARBA" id="ARBA00023157"/>
    </source>
</evidence>
<proteinExistence type="inferred from homology"/>